<evidence type="ECO:0008006" key="4">
    <source>
        <dbReference type="Google" id="ProtNLM"/>
    </source>
</evidence>
<reference evidence="2 3" key="1">
    <citation type="submission" date="2019-03" db="EMBL/GenBank/DDBJ databases">
        <title>Rhodosporidium diobovatum UCD-FST 08-225 genome sequencing, assembly, and annotation.</title>
        <authorList>
            <person name="Fakankun I.U."/>
            <person name="Fristensky B."/>
            <person name="Levin D.B."/>
        </authorList>
    </citation>
    <scope>NUCLEOTIDE SEQUENCE [LARGE SCALE GENOMIC DNA]</scope>
    <source>
        <strain evidence="2 3">UCD-FST 08-225</strain>
    </source>
</reference>
<organism evidence="2 3">
    <name type="scientific">Rhodotorula diobovata</name>
    <dbReference type="NCBI Taxonomy" id="5288"/>
    <lineage>
        <taxon>Eukaryota</taxon>
        <taxon>Fungi</taxon>
        <taxon>Dikarya</taxon>
        <taxon>Basidiomycota</taxon>
        <taxon>Pucciniomycotina</taxon>
        <taxon>Microbotryomycetes</taxon>
        <taxon>Sporidiobolales</taxon>
        <taxon>Sporidiobolaceae</taxon>
        <taxon>Rhodotorula</taxon>
    </lineage>
</organism>
<proteinExistence type="predicted"/>
<dbReference type="PANTHER" id="PTHR33321:SF12">
    <property type="entry name" value="PLANT BASIC SECRETORY PROTEIN (BSP) FAMILY PROTEIN"/>
    <property type="match status" value="1"/>
</dbReference>
<dbReference type="EMBL" id="SOZI01000066">
    <property type="protein sequence ID" value="TNY20476.1"/>
    <property type="molecule type" value="Genomic_DNA"/>
</dbReference>
<dbReference type="PANTHER" id="PTHR33321">
    <property type="match status" value="1"/>
</dbReference>
<dbReference type="Pfam" id="PF04450">
    <property type="entry name" value="BSP"/>
    <property type="match status" value="1"/>
</dbReference>
<name>A0A5C5FW54_9BASI</name>
<protein>
    <recommendedName>
        <fullName evidence="4">Peptidase of plants and bacteria-domain-containing protein</fullName>
    </recommendedName>
</protein>
<dbReference type="AlphaFoldDB" id="A0A5C5FW54"/>
<keyword evidence="3" id="KW-1185">Reference proteome</keyword>
<accession>A0A5C5FW54</accession>
<dbReference type="InterPro" id="IPR007541">
    <property type="entry name" value="Uncharacterised_BSP"/>
</dbReference>
<evidence type="ECO:0000256" key="1">
    <source>
        <dbReference type="SAM" id="MobiDB-lite"/>
    </source>
</evidence>
<gene>
    <name evidence="2" type="ORF">DMC30DRAFT_252393</name>
</gene>
<dbReference type="Proteomes" id="UP000311382">
    <property type="component" value="Unassembled WGS sequence"/>
</dbReference>
<dbReference type="OrthoDB" id="891726at2759"/>
<dbReference type="STRING" id="5288.A0A5C5FW54"/>
<comment type="caution">
    <text evidence="2">The sequence shown here is derived from an EMBL/GenBank/DDBJ whole genome shotgun (WGS) entry which is preliminary data.</text>
</comment>
<sequence length="270" mass="29841">MPPTPVDPENVLLDPSALPRFHLRCLDLNHPGTEVFFDHTSSPSVVLAVPASRVLHLLYPPESCESLSTGPPAVRSITLHLHAFDGVAYTCGSELDNEHKELHLSLSYVEGVAQRSTDTGHRRVGDEIEGVLTHELVHAFQYNGRGTVPGGVIEGIADWVRYQAGFAPPHWREEPREGDRWDAGYERTGFFLAFLSRHLDNPCLVPQLNAALRDSEWGDGEPLRALLGGKDVEELWVTYCRSVRKEEEEGAEAPAPVPTHGPRAGYGVQY</sequence>
<feature type="region of interest" description="Disordered" evidence="1">
    <location>
        <begin position="247"/>
        <end position="270"/>
    </location>
</feature>
<evidence type="ECO:0000313" key="3">
    <source>
        <dbReference type="Proteomes" id="UP000311382"/>
    </source>
</evidence>
<evidence type="ECO:0000313" key="2">
    <source>
        <dbReference type="EMBL" id="TNY20476.1"/>
    </source>
</evidence>